<feature type="region of interest" description="Disordered" evidence="2">
    <location>
        <begin position="249"/>
        <end position="269"/>
    </location>
</feature>
<comment type="caution">
    <text evidence="4">The sequence shown here is derived from an EMBL/GenBank/DDBJ whole genome shotgun (WGS) entry which is preliminary data.</text>
</comment>
<dbReference type="SUPFAM" id="SSF81296">
    <property type="entry name" value="E set domains"/>
    <property type="match status" value="1"/>
</dbReference>
<evidence type="ECO:0000256" key="2">
    <source>
        <dbReference type="SAM" id="MobiDB-lite"/>
    </source>
</evidence>
<evidence type="ECO:0000313" key="4">
    <source>
        <dbReference type="EMBL" id="KAL1793738.1"/>
    </source>
</evidence>
<dbReference type="CDD" id="cd02859">
    <property type="entry name" value="E_set_AMPKbeta_like_N"/>
    <property type="match status" value="1"/>
</dbReference>
<protein>
    <recommendedName>
        <fullName evidence="3">Association with the SNF1 complex (ASC) domain-containing protein</fullName>
    </recommendedName>
</protein>
<organism evidence="4 5">
    <name type="scientific">Alternaria dauci</name>
    <dbReference type="NCBI Taxonomy" id="48095"/>
    <lineage>
        <taxon>Eukaryota</taxon>
        <taxon>Fungi</taxon>
        <taxon>Dikarya</taxon>
        <taxon>Ascomycota</taxon>
        <taxon>Pezizomycotina</taxon>
        <taxon>Dothideomycetes</taxon>
        <taxon>Pleosporomycetidae</taxon>
        <taxon>Pleosporales</taxon>
        <taxon>Pleosporineae</taxon>
        <taxon>Pleosporaceae</taxon>
        <taxon>Alternaria</taxon>
        <taxon>Alternaria sect. Porri</taxon>
    </lineage>
</organism>
<feature type="compositionally biased region" description="Low complexity" evidence="2">
    <location>
        <begin position="65"/>
        <end position="79"/>
    </location>
</feature>
<dbReference type="RefSeq" id="XP_069304322.1">
    <property type="nucleotide sequence ID" value="XM_069454924.1"/>
</dbReference>
<keyword evidence="5" id="KW-1185">Reference proteome</keyword>
<accession>A0ABR3UCQ1</accession>
<dbReference type="PANTHER" id="PTHR10343">
    <property type="entry name" value="5'-AMP-ACTIVATED PROTEIN KINASE , BETA SUBUNIT"/>
    <property type="match status" value="1"/>
</dbReference>
<name>A0ABR3UCQ1_9PLEO</name>
<dbReference type="Pfam" id="PF04739">
    <property type="entry name" value="AMPKBI"/>
    <property type="match status" value="1"/>
</dbReference>
<dbReference type="InterPro" id="IPR006828">
    <property type="entry name" value="ASC_dom"/>
</dbReference>
<feature type="compositionally biased region" description="Basic residues" evidence="2">
    <location>
        <begin position="34"/>
        <end position="58"/>
    </location>
</feature>
<dbReference type="InterPro" id="IPR050827">
    <property type="entry name" value="CRP1_MDG1_kinase"/>
</dbReference>
<sequence length="597" mass="64123">MGNQNSRSTTPTSNPQSPTNTNNVTASHGPDRPHNHHPHHHHHLPHLHPPHSQHHSARRRESIQALSAAKAPAAPSVSLENAESHPTSARPISRGRAQAGGTSTKAVTTQLRAAQDLYNTTRAAADSMGNEQSSHKGHRDKDKHHVSPRDANTTPPSQPAAAAAIVPDTVAVQQQQQEQPAAAEAEMEATPEVPARSPSPSPTLPVDVPSSTSHPDPRAPSPSDLPSPTSASLTADYLLPASASQFSRPPRLPLPIEEEVHTPGSPIIAPQELAGFSGVDEIWTPVHESDADGMLPRRSSMVSSTTAGEDEDGDLGEEFKGGEGRPTVPTLIEWEGPGERVYVTGTFAGWNRKYKLHRNGPSRKKDALSAYVSVTPGTHHLTFLVDNDMRTSDKLPTAVDYTNILVNYIEVPYPELTPLPASPPAAAAANDPLDDSATPVQEREAPVGMYPPQVLPPSPPQNATTNPIPTVTAPPIEPNKPVVPEPTKKYHQNIPRYLLDLDAPEESSRFARANAMTNNLPTPPTLPGFLGKSILNGTTPMKDDSSVLIHPNHTVLNHLATSSIKDNILATSATTRYKQKFLTTIMYKPKEEGGEVY</sequence>
<feature type="compositionally biased region" description="Low complexity" evidence="2">
    <location>
        <begin position="151"/>
        <end position="195"/>
    </location>
</feature>
<feature type="region of interest" description="Disordered" evidence="2">
    <location>
        <begin position="123"/>
        <end position="232"/>
    </location>
</feature>
<dbReference type="GeneID" id="96089042"/>
<dbReference type="EMBL" id="JBHGVX010000008">
    <property type="protein sequence ID" value="KAL1793738.1"/>
    <property type="molecule type" value="Genomic_DNA"/>
</dbReference>
<feature type="domain" description="Association with the SNF1 complex (ASC)" evidence="3">
    <location>
        <begin position="483"/>
        <end position="590"/>
    </location>
</feature>
<dbReference type="InterPro" id="IPR013783">
    <property type="entry name" value="Ig-like_fold"/>
</dbReference>
<dbReference type="Gene3D" id="2.60.40.10">
    <property type="entry name" value="Immunoglobulins"/>
    <property type="match status" value="1"/>
</dbReference>
<dbReference type="Gene3D" id="6.20.250.60">
    <property type="match status" value="1"/>
</dbReference>
<feature type="region of interest" description="Disordered" evidence="2">
    <location>
        <begin position="287"/>
        <end position="329"/>
    </location>
</feature>
<dbReference type="InterPro" id="IPR032640">
    <property type="entry name" value="AMPK1_CBM"/>
</dbReference>
<comment type="similarity">
    <text evidence="1">Belongs to the 5'-AMP-activated protein kinase beta subunit family.</text>
</comment>
<reference evidence="4 5" key="1">
    <citation type="submission" date="2024-09" db="EMBL/GenBank/DDBJ databases">
        <title>T2T genomes of carrot and Alternaria dauci and their utility for understanding host-pathogen interaction during carrot leaf blight disease.</title>
        <authorList>
            <person name="Liu W."/>
            <person name="Xu S."/>
            <person name="Ou C."/>
            <person name="Liu X."/>
            <person name="Zhuang F."/>
            <person name="Deng X.W."/>
        </authorList>
    </citation>
    <scope>NUCLEOTIDE SEQUENCE [LARGE SCALE GENOMIC DNA]</scope>
    <source>
        <strain evidence="4 5">A2016</strain>
    </source>
</reference>
<evidence type="ECO:0000259" key="3">
    <source>
        <dbReference type="SMART" id="SM01010"/>
    </source>
</evidence>
<dbReference type="PANTHER" id="PTHR10343:SF84">
    <property type="entry name" value="5'-AMP-ACTIVATED PROTEIN KINASE SUBUNIT BETA-1"/>
    <property type="match status" value="1"/>
</dbReference>
<dbReference type="Pfam" id="PF16561">
    <property type="entry name" value="AMPK1_CBM"/>
    <property type="match status" value="1"/>
</dbReference>
<feature type="compositionally biased region" description="Low complexity" evidence="2">
    <location>
        <begin position="1"/>
        <end position="25"/>
    </location>
</feature>
<evidence type="ECO:0000256" key="1">
    <source>
        <dbReference type="ARBA" id="ARBA00010926"/>
    </source>
</evidence>
<dbReference type="Proteomes" id="UP001578633">
    <property type="component" value="Chromosome 8"/>
</dbReference>
<gene>
    <name evidence="4" type="ORF">ACET3X_008720</name>
</gene>
<dbReference type="InterPro" id="IPR014756">
    <property type="entry name" value="Ig_E-set"/>
</dbReference>
<dbReference type="SMART" id="SM01010">
    <property type="entry name" value="AMPKBI"/>
    <property type="match status" value="1"/>
</dbReference>
<dbReference type="InterPro" id="IPR037256">
    <property type="entry name" value="ASC_dom_sf"/>
</dbReference>
<proteinExistence type="inferred from homology"/>
<feature type="region of interest" description="Disordered" evidence="2">
    <location>
        <begin position="1"/>
        <end position="108"/>
    </location>
</feature>
<dbReference type="SUPFAM" id="SSF160219">
    <property type="entry name" value="AMPKBI-like"/>
    <property type="match status" value="1"/>
</dbReference>
<evidence type="ECO:0000313" key="5">
    <source>
        <dbReference type="Proteomes" id="UP001578633"/>
    </source>
</evidence>
<feature type="compositionally biased region" description="Basic and acidic residues" evidence="2">
    <location>
        <begin position="139"/>
        <end position="148"/>
    </location>
</feature>